<dbReference type="PROSITE" id="PS00801">
    <property type="entry name" value="TRANSKETOLASE_1"/>
    <property type="match status" value="1"/>
</dbReference>
<dbReference type="CDD" id="cd02012">
    <property type="entry name" value="TPP_TK"/>
    <property type="match status" value="1"/>
</dbReference>
<dbReference type="Gene3D" id="3.40.50.970">
    <property type="match status" value="2"/>
</dbReference>
<dbReference type="InterPro" id="IPR005478">
    <property type="entry name" value="Transketolase_bac-like"/>
</dbReference>
<keyword evidence="9 14" id="KW-0786">Thiamine pyrophosphate</keyword>
<evidence type="ECO:0000256" key="17">
    <source>
        <dbReference type="RuleBase" id="RU004996"/>
    </source>
</evidence>
<protein>
    <recommendedName>
        <fullName evidence="5 11">Transketolase</fullName>
        <ecNumber evidence="5 11">2.2.1.1</ecNumber>
    </recommendedName>
</protein>
<dbReference type="GO" id="GO:0004802">
    <property type="term" value="F:transketolase activity"/>
    <property type="evidence" value="ECO:0007669"/>
    <property type="project" value="UniProtKB-UniRule"/>
</dbReference>
<dbReference type="InterPro" id="IPR049557">
    <property type="entry name" value="Transketolase_CS"/>
</dbReference>
<feature type="binding site" evidence="14">
    <location>
        <begin position="114"/>
        <end position="116"/>
    </location>
    <ligand>
        <name>thiamine diphosphate</name>
        <dbReference type="ChEBI" id="CHEBI:58937"/>
    </ligand>
</feature>
<comment type="cofactor">
    <cofactor evidence="1">
        <name>Ca(2+)</name>
        <dbReference type="ChEBI" id="CHEBI:29108"/>
    </cofactor>
</comment>
<dbReference type="SUPFAM" id="SSF52518">
    <property type="entry name" value="Thiamin diphosphate-binding fold (THDP-binding)"/>
    <property type="match status" value="2"/>
</dbReference>
<comment type="subunit">
    <text evidence="4 17">Homodimer.</text>
</comment>
<evidence type="ECO:0000313" key="19">
    <source>
        <dbReference type="EMBL" id="HJD97278.1"/>
    </source>
</evidence>
<dbReference type="EMBL" id="DYZA01000127">
    <property type="protein sequence ID" value="HJD97278.1"/>
    <property type="molecule type" value="Genomic_DNA"/>
</dbReference>
<evidence type="ECO:0000256" key="7">
    <source>
        <dbReference type="ARBA" id="ARBA00022723"/>
    </source>
</evidence>
<feature type="binding site" evidence="13">
    <location>
        <position position="462"/>
    </location>
    <ligand>
        <name>substrate</name>
    </ligand>
</feature>
<feature type="site" description="Important for catalytic activity" evidence="16">
    <location>
        <position position="26"/>
    </location>
</feature>
<evidence type="ECO:0000256" key="10">
    <source>
        <dbReference type="ARBA" id="ARBA00049473"/>
    </source>
</evidence>
<feature type="binding site" evidence="13">
    <location>
        <position position="470"/>
    </location>
    <ligand>
        <name>substrate</name>
    </ligand>
</feature>
<feature type="binding site" evidence="15">
    <location>
        <position position="187"/>
    </location>
    <ligand>
        <name>Mg(2+)</name>
        <dbReference type="ChEBI" id="CHEBI:18420"/>
    </ligand>
</feature>
<dbReference type="InterPro" id="IPR029061">
    <property type="entry name" value="THDP-binding"/>
</dbReference>
<sequence>MPTRAELANAVRALSIDAIEKAKSGHPGAPMGMADMAESLWRGFLKHNPADPAWPDRDRFILSNGHASMLLYSLLHLTGYDLSMDDIRSFRQLGTKTPGHPERGVTPGVEVTTGPLGQGIATAVGMALAERMLAHEFNREGFPVVDHYTWVFLGDGCLMEGVSQEACSLAGTWKLGRLIALYDDNDISIDGNVKGWFTDDTPTRFEAMGWHVVRGVDGHDGEAVDLAIREAMAVTDKPSLICCKTTIGRFAPTKAGTAACHGAPLGPEEAAAARAAMGWISEPFSVPEEIRSAWDAREKGAAAQKAWEEMFAAYEKAHPELAAEFRRRIKGDLPEAWPAAARAAVEAAAAEEKAVATRVSGKNVLNIIAPALPELVGGSADLSGSVGTEFKGAKTLDVDDYSGNYIHYGVREFAMGAVMNGMELHGGFIPYAGTFFVFSDYAKSVIRSAAIMKRRVIWVLTHDSIGVGEDGPTHQPVEQIGALRMMPGVQVWRPCDSLEAAVAWTEAVEYKEGPVCLIMSRQGLPQQKGGLSREEGIRRGGYVLKDCEGQPELIYIATGSEVQLAVQAAEALEAKGRRVRVVSMPCCEVFDRQDAAYRESVLPSAVRARVAVEAQSAAWWWKYAGLDGRVVGMGTFGASAPAGKLFPHFGFTVENIAEQGLALL</sequence>
<comment type="function">
    <text evidence="17">Catalyzes the transfer of a two-carbon ketol group from a ketose donor to an aldose acceptor, via a covalent intermediate with the cofactor thiamine pyrophosphate.</text>
</comment>
<evidence type="ECO:0000256" key="8">
    <source>
        <dbReference type="ARBA" id="ARBA00022842"/>
    </source>
</evidence>
<evidence type="ECO:0000256" key="2">
    <source>
        <dbReference type="ARBA" id="ARBA00001941"/>
    </source>
</evidence>
<dbReference type="InterPro" id="IPR055152">
    <property type="entry name" value="Transketolase-like_C_2"/>
</dbReference>
<dbReference type="CDD" id="cd07033">
    <property type="entry name" value="TPP_PYR_DXS_TK_like"/>
    <property type="match status" value="1"/>
</dbReference>
<feature type="binding site" evidence="15">
    <location>
        <position position="155"/>
    </location>
    <ligand>
        <name>Mg(2+)</name>
        <dbReference type="ChEBI" id="CHEBI:18420"/>
    </ligand>
</feature>
<evidence type="ECO:0000259" key="18">
    <source>
        <dbReference type="SMART" id="SM00861"/>
    </source>
</evidence>
<evidence type="ECO:0000256" key="6">
    <source>
        <dbReference type="ARBA" id="ARBA00022679"/>
    </source>
</evidence>
<feature type="binding site" evidence="14">
    <location>
        <position position="156"/>
    </location>
    <ligand>
        <name>thiamine diphosphate</name>
        <dbReference type="ChEBI" id="CHEBI:58937"/>
    </ligand>
</feature>
<dbReference type="PANTHER" id="PTHR43522">
    <property type="entry name" value="TRANSKETOLASE"/>
    <property type="match status" value="1"/>
</dbReference>
<dbReference type="FunFam" id="3.40.50.920:FF:000003">
    <property type="entry name" value="Transketolase"/>
    <property type="match status" value="1"/>
</dbReference>
<dbReference type="InterPro" id="IPR005474">
    <property type="entry name" value="Transketolase_N"/>
</dbReference>
<feature type="binding site" evidence="13">
    <location>
        <position position="474"/>
    </location>
    <ligand>
        <name>substrate</name>
    </ligand>
</feature>
<evidence type="ECO:0000256" key="1">
    <source>
        <dbReference type="ARBA" id="ARBA00001913"/>
    </source>
</evidence>
<feature type="binding site" evidence="13">
    <location>
        <position position="26"/>
    </location>
    <ligand>
        <name>substrate</name>
    </ligand>
</feature>
<comment type="catalytic activity">
    <reaction evidence="10 17">
        <text>D-sedoheptulose 7-phosphate + D-glyceraldehyde 3-phosphate = aldehydo-D-ribose 5-phosphate + D-xylulose 5-phosphate</text>
        <dbReference type="Rhea" id="RHEA:10508"/>
        <dbReference type="ChEBI" id="CHEBI:57483"/>
        <dbReference type="ChEBI" id="CHEBI:57737"/>
        <dbReference type="ChEBI" id="CHEBI:58273"/>
        <dbReference type="ChEBI" id="CHEBI:59776"/>
        <dbReference type="EC" id="2.2.1.1"/>
    </reaction>
</comment>
<dbReference type="RefSeq" id="WP_304122252.1">
    <property type="nucleotide sequence ID" value="NZ_DYZA01000127.1"/>
</dbReference>
<dbReference type="NCBIfam" id="TIGR00232">
    <property type="entry name" value="tktlase_bact"/>
    <property type="match status" value="1"/>
</dbReference>
<dbReference type="Pfam" id="PF02779">
    <property type="entry name" value="Transket_pyr"/>
    <property type="match status" value="1"/>
</dbReference>
<evidence type="ECO:0000256" key="5">
    <source>
        <dbReference type="ARBA" id="ARBA00013152"/>
    </source>
</evidence>
<dbReference type="AlphaFoldDB" id="A0A921DRR4"/>
<dbReference type="GO" id="GO:0009052">
    <property type="term" value="P:pentose-phosphate shunt, non-oxidative branch"/>
    <property type="evidence" value="ECO:0007669"/>
    <property type="project" value="UniProtKB-ARBA"/>
</dbReference>
<dbReference type="Pfam" id="PF22613">
    <property type="entry name" value="Transketolase_C_1"/>
    <property type="match status" value="1"/>
</dbReference>
<keyword evidence="7 15" id="KW-0479">Metal-binding</keyword>
<evidence type="ECO:0000256" key="14">
    <source>
        <dbReference type="PIRSR" id="PIRSR605478-3"/>
    </source>
</evidence>
<evidence type="ECO:0000256" key="4">
    <source>
        <dbReference type="ARBA" id="ARBA00011738"/>
    </source>
</evidence>
<dbReference type="Proteomes" id="UP000698963">
    <property type="component" value="Unassembled WGS sequence"/>
</dbReference>
<organism evidence="19 20">
    <name type="scientific">Mailhella massiliensis</name>
    <dbReference type="NCBI Taxonomy" id="1903261"/>
    <lineage>
        <taxon>Bacteria</taxon>
        <taxon>Pseudomonadati</taxon>
        <taxon>Thermodesulfobacteriota</taxon>
        <taxon>Desulfovibrionia</taxon>
        <taxon>Desulfovibrionales</taxon>
        <taxon>Desulfovibrionaceae</taxon>
        <taxon>Mailhella</taxon>
    </lineage>
</organism>
<evidence type="ECO:0000256" key="11">
    <source>
        <dbReference type="NCBIfam" id="TIGR00232"/>
    </source>
</evidence>
<evidence type="ECO:0000313" key="20">
    <source>
        <dbReference type="Proteomes" id="UP000698963"/>
    </source>
</evidence>
<dbReference type="Pfam" id="PF00456">
    <property type="entry name" value="Transketolase_N"/>
    <property type="match status" value="1"/>
</dbReference>
<keyword evidence="6 17" id="KW-0808">Transferase</keyword>
<dbReference type="InterPro" id="IPR020826">
    <property type="entry name" value="Transketolase_BS"/>
</dbReference>
<dbReference type="InterPro" id="IPR005475">
    <property type="entry name" value="Transketolase-like_Pyr-bd"/>
</dbReference>
<feature type="site" description="Important for catalytic activity" evidence="16">
    <location>
        <position position="261"/>
    </location>
</feature>
<keyword evidence="17" id="KW-0106">Calcium</keyword>
<comment type="cofactor">
    <cofactor evidence="17">
        <name>Mg(2+)</name>
        <dbReference type="ChEBI" id="CHEBI:18420"/>
    </cofactor>
    <cofactor evidence="17">
        <name>Ca(2+)</name>
        <dbReference type="ChEBI" id="CHEBI:29108"/>
    </cofactor>
    <cofactor evidence="17">
        <name>Mn(2+)</name>
        <dbReference type="ChEBI" id="CHEBI:29035"/>
    </cofactor>
    <cofactor evidence="17">
        <name>Co(2+)</name>
        <dbReference type="ChEBI" id="CHEBI:48828"/>
    </cofactor>
    <text evidence="17">Binds 1 Mg(2+) ion per subunit. Can also utilize other divalent metal cations, such as Ca(2+), Mn(2+) and Co(2+).</text>
</comment>
<evidence type="ECO:0000256" key="15">
    <source>
        <dbReference type="PIRSR" id="PIRSR605478-4"/>
    </source>
</evidence>
<feature type="binding site" evidence="14">
    <location>
        <position position="66"/>
    </location>
    <ligand>
        <name>thiamine diphosphate</name>
        <dbReference type="ChEBI" id="CHEBI:58937"/>
    </ligand>
</feature>
<dbReference type="FunFam" id="3.40.50.970:FF:000004">
    <property type="entry name" value="Transketolase"/>
    <property type="match status" value="1"/>
</dbReference>
<dbReference type="PROSITE" id="PS00802">
    <property type="entry name" value="TRANSKETOLASE_2"/>
    <property type="match status" value="1"/>
</dbReference>
<comment type="caution">
    <text evidence="19">The sequence shown here is derived from an EMBL/GenBank/DDBJ whole genome shotgun (WGS) entry which is preliminary data.</text>
</comment>
<feature type="binding site" evidence="14">
    <location>
        <position position="261"/>
    </location>
    <ligand>
        <name>thiamine diphosphate</name>
        <dbReference type="ChEBI" id="CHEBI:58937"/>
    </ligand>
</feature>
<feature type="binding site" evidence="14">
    <location>
        <position position="438"/>
    </location>
    <ligand>
        <name>thiamine diphosphate</name>
        <dbReference type="ChEBI" id="CHEBI:58937"/>
    </ligand>
</feature>
<feature type="binding site" evidence="13">
    <location>
        <position position="358"/>
    </location>
    <ligand>
        <name>substrate</name>
    </ligand>
</feature>
<dbReference type="FunFam" id="3.40.50.970:FF:000003">
    <property type="entry name" value="Transketolase"/>
    <property type="match status" value="1"/>
</dbReference>
<feature type="active site" description="Proton donor" evidence="12">
    <location>
        <position position="412"/>
    </location>
</feature>
<comment type="cofactor">
    <cofactor evidence="15">
        <name>Mg(2+)</name>
        <dbReference type="ChEBI" id="CHEBI:18420"/>
    </cofactor>
    <text evidence="15">Binds 1 Mg(2+) ion per subunit. Can also utilize other divalent metal cations, such as Ca(2+), Mn(2+) and Co(2+).</text>
</comment>
<dbReference type="SUPFAM" id="SSF52922">
    <property type="entry name" value="TK C-terminal domain-like"/>
    <property type="match status" value="1"/>
</dbReference>
<dbReference type="GO" id="GO:0005829">
    <property type="term" value="C:cytosol"/>
    <property type="evidence" value="ECO:0007669"/>
    <property type="project" value="TreeGrafter"/>
</dbReference>
<dbReference type="Gene3D" id="3.40.50.920">
    <property type="match status" value="1"/>
</dbReference>
<comment type="cofactor">
    <cofactor evidence="14">
        <name>thiamine diphosphate</name>
        <dbReference type="ChEBI" id="CHEBI:58937"/>
    </cofactor>
    <text evidence="14">Binds 1 thiamine pyrophosphate per subunit. During the reaction, the substrate forms a covalent intermediate with the cofactor.</text>
</comment>
<proteinExistence type="inferred from homology"/>
<dbReference type="InterPro" id="IPR033247">
    <property type="entry name" value="Transketolase_fam"/>
</dbReference>
<reference evidence="19" key="2">
    <citation type="submission" date="2021-09" db="EMBL/GenBank/DDBJ databases">
        <authorList>
            <person name="Gilroy R."/>
        </authorList>
    </citation>
    <scope>NUCLEOTIDE SEQUENCE</scope>
    <source>
        <strain evidence="19">ChiGjej2B2-19336</strain>
    </source>
</reference>
<feature type="domain" description="Transketolase-like pyrimidine-binding" evidence="18">
    <location>
        <begin position="355"/>
        <end position="526"/>
    </location>
</feature>
<evidence type="ECO:0000256" key="9">
    <source>
        <dbReference type="ARBA" id="ARBA00023052"/>
    </source>
</evidence>
<dbReference type="SMART" id="SM00861">
    <property type="entry name" value="Transket_pyr"/>
    <property type="match status" value="1"/>
</dbReference>
<feature type="binding site" evidence="13">
    <location>
        <position position="521"/>
    </location>
    <ligand>
        <name>substrate</name>
    </ligand>
</feature>
<comment type="similarity">
    <text evidence="3 17">Belongs to the transketolase family.</text>
</comment>
<dbReference type="InterPro" id="IPR009014">
    <property type="entry name" value="Transketo_C/PFOR_II"/>
</dbReference>
<dbReference type="PANTHER" id="PTHR43522:SF2">
    <property type="entry name" value="TRANSKETOLASE 1-RELATED"/>
    <property type="match status" value="1"/>
</dbReference>
<dbReference type="EC" id="2.2.1.1" evidence="5 11"/>
<gene>
    <name evidence="19" type="primary">tkt</name>
    <name evidence="19" type="ORF">K8W16_06500</name>
</gene>
<keyword evidence="8 15" id="KW-0460">Magnesium</keyword>
<feature type="binding site" evidence="14">
    <location>
        <position position="185"/>
    </location>
    <ligand>
        <name>thiamine diphosphate</name>
        <dbReference type="ChEBI" id="CHEBI:58937"/>
    </ligand>
</feature>
<evidence type="ECO:0000256" key="16">
    <source>
        <dbReference type="PIRSR" id="PIRSR605478-5"/>
    </source>
</evidence>
<evidence type="ECO:0000256" key="13">
    <source>
        <dbReference type="PIRSR" id="PIRSR605478-2"/>
    </source>
</evidence>
<name>A0A921DRR4_9BACT</name>
<feature type="binding site" evidence="13">
    <location>
        <position position="261"/>
    </location>
    <ligand>
        <name>substrate</name>
    </ligand>
</feature>
<dbReference type="GO" id="GO:0046872">
    <property type="term" value="F:metal ion binding"/>
    <property type="evidence" value="ECO:0007669"/>
    <property type="project" value="UniProtKB-KW"/>
</dbReference>
<comment type="cofactor">
    <cofactor evidence="2">
        <name>Co(2+)</name>
        <dbReference type="ChEBI" id="CHEBI:48828"/>
    </cofactor>
</comment>
<evidence type="ECO:0000256" key="3">
    <source>
        <dbReference type="ARBA" id="ARBA00007131"/>
    </source>
</evidence>
<evidence type="ECO:0000256" key="12">
    <source>
        <dbReference type="PIRSR" id="PIRSR605478-1"/>
    </source>
</evidence>
<feature type="binding site" evidence="13">
    <location>
        <position position="385"/>
    </location>
    <ligand>
        <name>substrate</name>
    </ligand>
</feature>
<accession>A0A921DRR4</accession>
<feature type="binding site" evidence="15">
    <location>
        <position position="185"/>
    </location>
    <ligand>
        <name>Mg(2+)</name>
        <dbReference type="ChEBI" id="CHEBI:18420"/>
    </ligand>
</feature>
<reference evidence="19" key="1">
    <citation type="journal article" date="2021" name="PeerJ">
        <title>Extensive microbial diversity within the chicken gut microbiome revealed by metagenomics and culture.</title>
        <authorList>
            <person name="Gilroy R."/>
            <person name="Ravi A."/>
            <person name="Getino M."/>
            <person name="Pursley I."/>
            <person name="Horton D.L."/>
            <person name="Alikhan N.F."/>
            <person name="Baker D."/>
            <person name="Gharbi K."/>
            <person name="Hall N."/>
            <person name="Watson M."/>
            <person name="Adriaenssens E.M."/>
            <person name="Foster-Nyarko E."/>
            <person name="Jarju S."/>
            <person name="Secka A."/>
            <person name="Antonio M."/>
            <person name="Oren A."/>
            <person name="Chaudhuri R.R."/>
            <person name="La Ragione R."/>
            <person name="Hildebrand F."/>
            <person name="Pallen M.J."/>
        </authorList>
    </citation>
    <scope>NUCLEOTIDE SEQUENCE</scope>
    <source>
        <strain evidence="19">ChiGjej2B2-19336</strain>
    </source>
</reference>